<reference evidence="1" key="1">
    <citation type="submission" date="2014-11" db="EMBL/GenBank/DDBJ databases">
        <authorList>
            <person name="Amaro Gonzalez C."/>
        </authorList>
    </citation>
    <scope>NUCLEOTIDE SEQUENCE</scope>
</reference>
<evidence type="ECO:0000313" key="1">
    <source>
        <dbReference type="EMBL" id="JAH14988.1"/>
    </source>
</evidence>
<organism evidence="1">
    <name type="scientific">Anguilla anguilla</name>
    <name type="common">European freshwater eel</name>
    <name type="synonym">Muraena anguilla</name>
    <dbReference type="NCBI Taxonomy" id="7936"/>
    <lineage>
        <taxon>Eukaryota</taxon>
        <taxon>Metazoa</taxon>
        <taxon>Chordata</taxon>
        <taxon>Craniata</taxon>
        <taxon>Vertebrata</taxon>
        <taxon>Euteleostomi</taxon>
        <taxon>Actinopterygii</taxon>
        <taxon>Neopterygii</taxon>
        <taxon>Teleostei</taxon>
        <taxon>Anguilliformes</taxon>
        <taxon>Anguillidae</taxon>
        <taxon>Anguilla</taxon>
    </lineage>
</organism>
<reference evidence="1" key="2">
    <citation type="journal article" date="2015" name="Fish Shellfish Immunol.">
        <title>Early steps in the European eel (Anguilla anguilla)-Vibrio vulnificus interaction in the gills: Role of the RtxA13 toxin.</title>
        <authorList>
            <person name="Callol A."/>
            <person name="Pajuelo D."/>
            <person name="Ebbesson L."/>
            <person name="Teles M."/>
            <person name="MacKenzie S."/>
            <person name="Amaro C."/>
        </authorList>
    </citation>
    <scope>NUCLEOTIDE SEQUENCE</scope>
</reference>
<accession>A0A0E9QFV1</accession>
<proteinExistence type="predicted"/>
<sequence length="11" mass="1278">MTKILLCQRDG</sequence>
<protein>
    <submittedName>
        <fullName evidence="1">Uncharacterized protein</fullName>
    </submittedName>
</protein>
<name>A0A0E9QFV1_ANGAN</name>
<dbReference type="EMBL" id="GBXM01093589">
    <property type="protein sequence ID" value="JAH14988.1"/>
    <property type="molecule type" value="Transcribed_RNA"/>
</dbReference>